<dbReference type="Pfam" id="PF12883">
    <property type="entry name" value="DUF3828"/>
    <property type="match status" value="1"/>
</dbReference>
<dbReference type="AlphaFoldDB" id="A0A4D7QHM5"/>
<evidence type="ECO:0000259" key="2">
    <source>
        <dbReference type="Pfam" id="PF12883"/>
    </source>
</evidence>
<organism evidence="3 4">
    <name type="scientific">Phreatobacter aquaticus</name>
    <dbReference type="NCBI Taxonomy" id="2570229"/>
    <lineage>
        <taxon>Bacteria</taxon>
        <taxon>Pseudomonadati</taxon>
        <taxon>Pseudomonadota</taxon>
        <taxon>Alphaproteobacteria</taxon>
        <taxon>Hyphomicrobiales</taxon>
        <taxon>Phreatobacteraceae</taxon>
        <taxon>Phreatobacter</taxon>
    </lineage>
</organism>
<reference evidence="3 4" key="1">
    <citation type="submission" date="2019-04" db="EMBL/GenBank/DDBJ databases">
        <title>Phreatobacter aquaticus sp. nov.</title>
        <authorList>
            <person name="Choi A."/>
            <person name="Baek K."/>
        </authorList>
    </citation>
    <scope>NUCLEOTIDE SEQUENCE [LARGE SCALE GENOMIC DNA]</scope>
    <source>
        <strain evidence="3 4">NMCR1094</strain>
    </source>
</reference>
<dbReference type="RefSeq" id="WP_137099553.1">
    <property type="nucleotide sequence ID" value="NZ_CP039865.1"/>
</dbReference>
<evidence type="ECO:0000313" key="3">
    <source>
        <dbReference type="EMBL" id="QCK86221.1"/>
    </source>
</evidence>
<evidence type="ECO:0000256" key="1">
    <source>
        <dbReference type="SAM" id="SignalP"/>
    </source>
</evidence>
<dbReference type="Gene3D" id="3.10.450.50">
    <property type="match status" value="1"/>
</dbReference>
<name>A0A4D7QHM5_9HYPH</name>
<accession>A0A4D7QHM5</accession>
<dbReference type="OrthoDB" id="7174015at2"/>
<dbReference type="EMBL" id="CP039865">
    <property type="protein sequence ID" value="QCK86221.1"/>
    <property type="molecule type" value="Genomic_DNA"/>
</dbReference>
<feature type="chain" id="PRO_5020899004" evidence="1">
    <location>
        <begin position="21"/>
        <end position="160"/>
    </location>
</feature>
<proteinExistence type="predicted"/>
<dbReference type="Proteomes" id="UP000298588">
    <property type="component" value="Chromosome"/>
</dbReference>
<evidence type="ECO:0000313" key="4">
    <source>
        <dbReference type="Proteomes" id="UP000298588"/>
    </source>
</evidence>
<feature type="signal peptide" evidence="1">
    <location>
        <begin position="1"/>
        <end position="20"/>
    </location>
</feature>
<dbReference type="KEGG" id="paqt:E8L99_10875"/>
<dbReference type="InterPro" id="IPR024289">
    <property type="entry name" value="DUF3828"/>
</dbReference>
<keyword evidence="4" id="KW-1185">Reference proteome</keyword>
<sequence>MIRLVLAFLLSLTATWPITAAEAPRQPGPVDAIQAIYVAYRGATLGGPALRQVYSARLTRLIAADEAATPEGEVGTIDWDVFVNGNDWRLGPVTVDLIAQSGDRAEVRARFTNHEQPRENRFDLVREGGRWLVDDIRTTNSQGPWSMVKTLTDAASRPPQ</sequence>
<gene>
    <name evidence="3" type="ORF">E8L99_10875</name>
</gene>
<keyword evidence="1" id="KW-0732">Signal</keyword>
<protein>
    <submittedName>
        <fullName evidence="3">DUF3828 domain-containing protein</fullName>
    </submittedName>
</protein>
<feature type="domain" description="DUF3828" evidence="2">
    <location>
        <begin position="48"/>
        <end position="139"/>
    </location>
</feature>